<gene>
    <name evidence="1" type="ORF">HPB47_001283</name>
</gene>
<protein>
    <submittedName>
        <fullName evidence="1">Uncharacterized protein</fullName>
    </submittedName>
</protein>
<comment type="caution">
    <text evidence="1">The sequence shown here is derived from an EMBL/GenBank/DDBJ whole genome shotgun (WGS) entry which is preliminary data.</text>
</comment>
<name>A0AC60PPH6_IXOPE</name>
<dbReference type="EMBL" id="JABSTQ010010163">
    <property type="protein sequence ID" value="KAG0422931.1"/>
    <property type="molecule type" value="Genomic_DNA"/>
</dbReference>
<proteinExistence type="predicted"/>
<organism evidence="1 2">
    <name type="scientific">Ixodes persulcatus</name>
    <name type="common">Taiga tick</name>
    <dbReference type="NCBI Taxonomy" id="34615"/>
    <lineage>
        <taxon>Eukaryota</taxon>
        <taxon>Metazoa</taxon>
        <taxon>Ecdysozoa</taxon>
        <taxon>Arthropoda</taxon>
        <taxon>Chelicerata</taxon>
        <taxon>Arachnida</taxon>
        <taxon>Acari</taxon>
        <taxon>Parasitiformes</taxon>
        <taxon>Ixodida</taxon>
        <taxon>Ixodoidea</taxon>
        <taxon>Ixodidae</taxon>
        <taxon>Ixodinae</taxon>
        <taxon>Ixodes</taxon>
    </lineage>
</organism>
<accession>A0AC60PPH6</accession>
<evidence type="ECO:0000313" key="2">
    <source>
        <dbReference type="Proteomes" id="UP000805193"/>
    </source>
</evidence>
<keyword evidence="2" id="KW-1185">Reference proteome</keyword>
<dbReference type="Proteomes" id="UP000805193">
    <property type="component" value="Unassembled WGS sequence"/>
</dbReference>
<evidence type="ECO:0000313" key="1">
    <source>
        <dbReference type="EMBL" id="KAG0422931.1"/>
    </source>
</evidence>
<reference evidence="1 2" key="1">
    <citation type="journal article" date="2020" name="Cell">
        <title>Large-Scale Comparative Analyses of Tick Genomes Elucidate Their Genetic Diversity and Vector Capacities.</title>
        <authorList>
            <consortium name="Tick Genome and Microbiome Consortium (TIGMIC)"/>
            <person name="Jia N."/>
            <person name="Wang J."/>
            <person name="Shi W."/>
            <person name="Du L."/>
            <person name="Sun Y."/>
            <person name="Zhan W."/>
            <person name="Jiang J.F."/>
            <person name="Wang Q."/>
            <person name="Zhang B."/>
            <person name="Ji P."/>
            <person name="Bell-Sakyi L."/>
            <person name="Cui X.M."/>
            <person name="Yuan T.T."/>
            <person name="Jiang B.G."/>
            <person name="Yang W.F."/>
            <person name="Lam T.T."/>
            <person name="Chang Q.C."/>
            <person name="Ding S.J."/>
            <person name="Wang X.J."/>
            <person name="Zhu J.G."/>
            <person name="Ruan X.D."/>
            <person name="Zhao L."/>
            <person name="Wei J.T."/>
            <person name="Ye R.Z."/>
            <person name="Que T.C."/>
            <person name="Du C.H."/>
            <person name="Zhou Y.H."/>
            <person name="Cheng J.X."/>
            <person name="Dai P.F."/>
            <person name="Guo W.B."/>
            <person name="Han X.H."/>
            <person name="Huang E.J."/>
            <person name="Li L.F."/>
            <person name="Wei W."/>
            <person name="Gao Y.C."/>
            <person name="Liu J.Z."/>
            <person name="Shao H.Z."/>
            <person name="Wang X."/>
            <person name="Wang C.C."/>
            <person name="Yang T.C."/>
            <person name="Huo Q.B."/>
            <person name="Li W."/>
            <person name="Chen H.Y."/>
            <person name="Chen S.E."/>
            <person name="Zhou L.G."/>
            <person name="Ni X.B."/>
            <person name="Tian J.H."/>
            <person name="Sheng Y."/>
            <person name="Liu T."/>
            <person name="Pan Y.S."/>
            <person name="Xia L.Y."/>
            <person name="Li J."/>
            <person name="Zhao F."/>
            <person name="Cao W.C."/>
        </authorList>
    </citation>
    <scope>NUCLEOTIDE SEQUENCE [LARGE SCALE GENOMIC DNA]</scope>
    <source>
        <strain evidence="1">Iper-2018</strain>
    </source>
</reference>
<sequence length="291" mass="31205">MARPQDVSRVSLANHFICDGRHRSSFHLEPASLRAGWDASRGAHGFTTTDRTTHARSELQPERSLVLLRKNPVLPRLVTERNPSSRGTADTPHGAGIPYMGPLTDTPGDPVCRCNNKPGHNGCPFFTLRQPVCVRACPPARATPSAALFFLAHLFSTRGSGAEHSPGESSQDLVSFLLQRRVPHVTVHLDVPSSSPAEGSAQQRAEKTDWTRRSQSEPKPSGGGGPGLMTASPRHREAAPAEKVGPANKQQSEGLAINSPSCSKSYSHCGQTRLPGAGKKKSAACTLHMHM</sequence>